<evidence type="ECO:0000259" key="4">
    <source>
        <dbReference type="SMART" id="SM01274"/>
    </source>
</evidence>
<evidence type="ECO:0000256" key="2">
    <source>
        <dbReference type="ARBA" id="ARBA00023002"/>
    </source>
</evidence>
<feature type="domain" description="Malic enzyme N-terminal" evidence="4">
    <location>
        <begin position="52"/>
        <end position="184"/>
    </location>
</feature>
<dbReference type="SUPFAM" id="SSF51735">
    <property type="entry name" value="NAD(P)-binding Rossmann-fold domains"/>
    <property type="match status" value="1"/>
</dbReference>
<dbReference type="PIRSF" id="PIRSF000106">
    <property type="entry name" value="ME"/>
    <property type="match status" value="1"/>
</dbReference>
<gene>
    <name evidence="5" type="ORF">ASZ90_016230</name>
</gene>
<dbReference type="InterPro" id="IPR012301">
    <property type="entry name" value="Malic_N_dom"/>
</dbReference>
<name>A0A0W8EZT4_9ZZZZ</name>
<feature type="domain" description="Malic enzyme NAD-binding" evidence="3">
    <location>
        <begin position="195"/>
        <end position="426"/>
    </location>
</feature>
<dbReference type="SUPFAM" id="SSF53223">
    <property type="entry name" value="Aminoacid dehydrogenase-like, N-terminal domain"/>
    <property type="match status" value="1"/>
</dbReference>
<dbReference type="InterPro" id="IPR037062">
    <property type="entry name" value="Malic_N_dom_sf"/>
</dbReference>
<dbReference type="InterPro" id="IPR036291">
    <property type="entry name" value="NAD(P)-bd_dom_sf"/>
</dbReference>
<dbReference type="InterPro" id="IPR051674">
    <property type="entry name" value="Malate_Decarboxylase"/>
</dbReference>
<dbReference type="SMART" id="SM01274">
    <property type="entry name" value="malic"/>
    <property type="match status" value="1"/>
</dbReference>
<dbReference type="CDD" id="cd05311">
    <property type="entry name" value="NAD_bind_2_malic_enz"/>
    <property type="match status" value="1"/>
</dbReference>
<dbReference type="InterPro" id="IPR046346">
    <property type="entry name" value="Aminoacid_DH-like_N_sf"/>
</dbReference>
<dbReference type="SMART" id="SM00919">
    <property type="entry name" value="Malic_M"/>
    <property type="match status" value="1"/>
</dbReference>
<dbReference type="GO" id="GO:0051287">
    <property type="term" value="F:NAD binding"/>
    <property type="evidence" value="ECO:0007669"/>
    <property type="project" value="InterPro"/>
</dbReference>
<accession>A0A0W8EZT4</accession>
<dbReference type="AlphaFoldDB" id="A0A0W8EZT4"/>
<keyword evidence="2 5" id="KW-0560">Oxidoreductase</keyword>
<protein>
    <submittedName>
        <fullName evidence="5">Nadp-dependent malic enzyme</fullName>
        <ecNumber evidence="5">1.1.1.40</ecNumber>
    </submittedName>
</protein>
<dbReference type="Gene3D" id="3.40.50.10380">
    <property type="entry name" value="Malic enzyme, N-terminal domain"/>
    <property type="match status" value="1"/>
</dbReference>
<proteinExistence type="inferred from homology"/>
<dbReference type="GO" id="GO:0004473">
    <property type="term" value="F:malate dehydrogenase (decarboxylating) (NADP+) activity"/>
    <property type="evidence" value="ECO:0007669"/>
    <property type="project" value="UniProtKB-EC"/>
</dbReference>
<reference evidence="5" key="1">
    <citation type="journal article" date="2015" name="Proc. Natl. Acad. Sci. U.S.A.">
        <title>Networks of energetic and metabolic interactions define dynamics in microbial communities.</title>
        <authorList>
            <person name="Embree M."/>
            <person name="Liu J.K."/>
            <person name="Al-Bassam M.M."/>
            <person name="Zengler K."/>
        </authorList>
    </citation>
    <scope>NUCLEOTIDE SEQUENCE</scope>
</reference>
<sequence length="435" mass="46641">MLPHCPERTETPLTSCSDALPYHEEIPVTGMAGDEDTNRLYQESLDLHEKYKGKIEISPKVPLETSRDLARAYTPGVAAVCRAIARDHELAYRYTLKANTVAIVTDGSAVLGLGNIGGYAAIPVMEGKALLFKMFAGIDAFPLCFESYQTDFVDQVRNIAPVFGGINLEDIAAPKCFEVEEALQDIGIPVMHDDQHGTAITVLAALLNACTVTGKDFSDLRIVVSGAGAAGYAIVRLLKCIGYSPDVCQHVREILVCDRQGIIHRNRKGLYANKYKFILADETNQERRMGGLAEALEGADVFIGVSAPDLVTGAMIRAMNDDPIVFAMANPVPEVMPDVALAAGAAVVGTGRSDYPNQINNALAFPGVFRGALDAHARVINDEMKVAAAHALARYVESPVKDRIMPLVLDRGVVQAVATAVSEAARYSGAARDIG</sequence>
<comment type="similarity">
    <text evidence="1">Belongs to the malic enzymes family.</text>
</comment>
<dbReference type="PANTHER" id="PTHR43237">
    <property type="entry name" value="NADP-DEPENDENT MALIC ENZYME"/>
    <property type="match status" value="1"/>
</dbReference>
<dbReference type="EC" id="1.1.1.40" evidence="5"/>
<evidence type="ECO:0000313" key="5">
    <source>
        <dbReference type="EMBL" id="KUG14136.1"/>
    </source>
</evidence>
<dbReference type="EMBL" id="LNQE01001697">
    <property type="protein sequence ID" value="KUG14136.1"/>
    <property type="molecule type" value="Genomic_DNA"/>
</dbReference>
<dbReference type="PANTHER" id="PTHR43237:SF4">
    <property type="entry name" value="NADP-DEPENDENT MALIC ENZYME"/>
    <property type="match status" value="1"/>
</dbReference>
<comment type="caution">
    <text evidence="5">The sequence shown here is derived from an EMBL/GenBank/DDBJ whole genome shotgun (WGS) entry which is preliminary data.</text>
</comment>
<organism evidence="5">
    <name type="scientific">hydrocarbon metagenome</name>
    <dbReference type="NCBI Taxonomy" id="938273"/>
    <lineage>
        <taxon>unclassified sequences</taxon>
        <taxon>metagenomes</taxon>
        <taxon>ecological metagenomes</taxon>
    </lineage>
</organism>
<evidence type="ECO:0000256" key="1">
    <source>
        <dbReference type="ARBA" id="ARBA00008785"/>
    </source>
</evidence>
<dbReference type="InterPro" id="IPR001891">
    <property type="entry name" value="Malic_OxRdtase"/>
</dbReference>
<dbReference type="Gene3D" id="3.40.50.720">
    <property type="entry name" value="NAD(P)-binding Rossmann-like Domain"/>
    <property type="match status" value="1"/>
</dbReference>
<dbReference type="InterPro" id="IPR012302">
    <property type="entry name" value="Malic_NAD-bd"/>
</dbReference>
<dbReference type="Pfam" id="PF03949">
    <property type="entry name" value="Malic_M"/>
    <property type="match status" value="1"/>
</dbReference>
<dbReference type="Pfam" id="PF00390">
    <property type="entry name" value="malic"/>
    <property type="match status" value="1"/>
</dbReference>
<dbReference type="InterPro" id="IPR045213">
    <property type="entry name" value="Malic_NAD-bd_bact_type"/>
</dbReference>
<evidence type="ECO:0000259" key="3">
    <source>
        <dbReference type="SMART" id="SM00919"/>
    </source>
</evidence>